<dbReference type="GO" id="GO:0006400">
    <property type="term" value="P:tRNA modification"/>
    <property type="evidence" value="ECO:0007669"/>
    <property type="project" value="TreeGrafter"/>
</dbReference>
<evidence type="ECO:0000256" key="5">
    <source>
        <dbReference type="ARBA" id="ARBA00023235"/>
    </source>
</evidence>
<dbReference type="HAMAP" id="MF_01080">
    <property type="entry name" value="TruB_bact"/>
    <property type="match status" value="1"/>
</dbReference>
<dbReference type="GO" id="GO:0005634">
    <property type="term" value="C:nucleus"/>
    <property type="evidence" value="ECO:0007669"/>
    <property type="project" value="TreeGrafter"/>
</dbReference>
<dbReference type="PANTHER" id="PTHR13767:SF2">
    <property type="entry name" value="PSEUDOURIDYLATE SYNTHASE TRUB1"/>
    <property type="match status" value="1"/>
</dbReference>
<feature type="domain" description="Pseudouridine synthase II N-terminal" evidence="7">
    <location>
        <begin position="66"/>
        <end position="196"/>
    </location>
</feature>
<dbReference type="EMBL" id="PEDP01000002">
    <property type="protein sequence ID" value="POS88444.1"/>
    <property type="molecule type" value="Genomic_DNA"/>
</dbReference>
<dbReference type="GO" id="GO:1990481">
    <property type="term" value="P:mRNA pseudouridine synthesis"/>
    <property type="evidence" value="ECO:0007669"/>
    <property type="project" value="TreeGrafter"/>
</dbReference>
<dbReference type="Pfam" id="PF01509">
    <property type="entry name" value="TruB_N"/>
    <property type="match status" value="1"/>
</dbReference>
<dbReference type="InterPro" id="IPR020103">
    <property type="entry name" value="PsdUridine_synth_cat_dom_sf"/>
</dbReference>
<evidence type="ECO:0000256" key="4">
    <source>
        <dbReference type="ARBA" id="ARBA00022694"/>
    </source>
</evidence>
<protein>
    <recommendedName>
        <fullName evidence="3">tRNA pseudouridine(55) synthase</fullName>
        <ecNumber evidence="3">5.4.99.25</ecNumber>
    </recommendedName>
</protein>
<feature type="compositionally biased region" description="Low complexity" evidence="6">
    <location>
        <begin position="330"/>
        <end position="339"/>
    </location>
</feature>
<comment type="similarity">
    <text evidence="2">Belongs to the pseudouridine synthase TruB family.</text>
</comment>
<keyword evidence="5" id="KW-0413">Isomerase</keyword>
<keyword evidence="9" id="KW-1185">Reference proteome</keyword>
<dbReference type="AlphaFoldDB" id="A0A2S4Q2D2"/>
<dbReference type="GO" id="GO:0160148">
    <property type="term" value="F:tRNA pseudouridine(55) synthase activity"/>
    <property type="evidence" value="ECO:0007669"/>
    <property type="project" value="UniProtKB-EC"/>
</dbReference>
<evidence type="ECO:0000256" key="1">
    <source>
        <dbReference type="ARBA" id="ARBA00001166"/>
    </source>
</evidence>
<name>A0A2S4Q2D2_9PEZI</name>
<sequence length="446" mass="50405">MKKEEIVEGVLAVNKPIGISSAQVVRDLQKHFNPSKTFAPWIESERISRARESKNQKRRRREKQIQVKIGHGGTLDPLATGILIAGIGRGTKSLQNFLLCSKEYEAVVLFGTGTDTYDRVGKVLRRAPYKHITREIVEKALEKFRGKFLQLPPLFSALKMNGKPLYEYAREGREIPREIERRQVEVHELELVEWMEGGTHTHEAPTDEAGYMEVNVANQLWTQAGIKQETSTLDPTDSDKDKENREFKNKPDSMTSTKTVNQDNEVKVDQSNNKSILEPAAIIKQEDSGISSPNSLSQKRKRSNSQGSNHSVTHEKREIVSTISKDTENTENSNESISSPKLKKECITARVKNESISPCEEQGKPPAVRLRMTVTSGFYVRSLCHDLGVAVNSTALMAELKRTRQGEYQIGENTLEYADLEKGEEVWGPKVKRWLSEWQEKNSVSS</sequence>
<comment type="catalytic activity">
    <reaction evidence="1">
        <text>a uridine in mRNA = a pseudouridine in mRNA</text>
        <dbReference type="Rhea" id="RHEA:56644"/>
        <dbReference type="Rhea" id="RHEA-COMP:14658"/>
        <dbReference type="Rhea" id="RHEA-COMP:14659"/>
        <dbReference type="ChEBI" id="CHEBI:65314"/>
        <dbReference type="ChEBI" id="CHEBI:65315"/>
    </reaction>
</comment>
<evidence type="ECO:0000313" key="9">
    <source>
        <dbReference type="Proteomes" id="UP000237438"/>
    </source>
</evidence>
<proteinExistence type="inferred from homology"/>
<evidence type="ECO:0000256" key="3">
    <source>
        <dbReference type="ARBA" id="ARBA00012787"/>
    </source>
</evidence>
<keyword evidence="4" id="KW-0819">tRNA processing</keyword>
<reference evidence="8 9" key="1">
    <citation type="submission" date="2017-10" db="EMBL/GenBank/DDBJ databases">
        <title>Development of genomic resources for the powdery mildew, Erysiphe pulchra.</title>
        <authorList>
            <person name="Wadl P.A."/>
            <person name="Mack B.M."/>
            <person name="Moore G."/>
            <person name="Beltz S.B."/>
        </authorList>
    </citation>
    <scope>NUCLEOTIDE SEQUENCE [LARGE SCALE GENOMIC DNA]</scope>
    <source>
        <strain evidence="8">Cflorida</strain>
    </source>
</reference>
<evidence type="ECO:0000256" key="2">
    <source>
        <dbReference type="ARBA" id="ARBA00008999"/>
    </source>
</evidence>
<feature type="compositionally biased region" description="Polar residues" evidence="6">
    <location>
        <begin position="288"/>
        <end position="297"/>
    </location>
</feature>
<feature type="compositionally biased region" description="Basic and acidic residues" evidence="6">
    <location>
        <begin position="237"/>
        <end position="251"/>
    </location>
</feature>
<dbReference type="InterPro" id="IPR002501">
    <property type="entry name" value="PsdUridine_synth_N"/>
</dbReference>
<dbReference type="InterPro" id="IPR014780">
    <property type="entry name" value="tRNA_psdUridine_synth_TruB"/>
</dbReference>
<evidence type="ECO:0000313" key="8">
    <source>
        <dbReference type="EMBL" id="POS88444.1"/>
    </source>
</evidence>
<evidence type="ECO:0000259" key="7">
    <source>
        <dbReference type="Pfam" id="PF01509"/>
    </source>
</evidence>
<dbReference type="STRING" id="225359.A0A2S4Q2D2"/>
<dbReference type="Gene3D" id="3.30.2350.10">
    <property type="entry name" value="Pseudouridine synthase"/>
    <property type="match status" value="2"/>
</dbReference>
<organism evidence="8 9">
    <name type="scientific">Erysiphe pulchra</name>
    <dbReference type="NCBI Taxonomy" id="225359"/>
    <lineage>
        <taxon>Eukaryota</taxon>
        <taxon>Fungi</taxon>
        <taxon>Dikarya</taxon>
        <taxon>Ascomycota</taxon>
        <taxon>Pezizomycotina</taxon>
        <taxon>Leotiomycetes</taxon>
        <taxon>Erysiphales</taxon>
        <taxon>Erysiphaceae</taxon>
        <taxon>Erysiphe</taxon>
    </lineage>
</organism>
<dbReference type="OrthoDB" id="9995526at2759"/>
<feature type="compositionally biased region" description="Polar residues" evidence="6">
    <location>
        <begin position="252"/>
        <end position="275"/>
    </location>
</feature>
<comment type="caution">
    <text evidence="8">The sequence shown here is derived from an EMBL/GenBank/DDBJ whole genome shotgun (WGS) entry which is preliminary data.</text>
</comment>
<dbReference type="GO" id="GO:0003723">
    <property type="term" value="F:RNA binding"/>
    <property type="evidence" value="ECO:0007669"/>
    <property type="project" value="InterPro"/>
</dbReference>
<gene>
    <name evidence="8" type="ORF">EPUL_000031</name>
</gene>
<dbReference type="SUPFAM" id="SSF55120">
    <property type="entry name" value="Pseudouridine synthase"/>
    <property type="match status" value="1"/>
</dbReference>
<dbReference type="Proteomes" id="UP000237438">
    <property type="component" value="Unassembled WGS sequence"/>
</dbReference>
<accession>A0A2S4Q2D2</accession>
<evidence type="ECO:0000256" key="6">
    <source>
        <dbReference type="SAM" id="MobiDB-lite"/>
    </source>
</evidence>
<dbReference type="PANTHER" id="PTHR13767">
    <property type="entry name" value="TRNA-PSEUDOURIDINE SYNTHASE"/>
    <property type="match status" value="1"/>
</dbReference>
<dbReference type="EC" id="5.4.99.25" evidence="3"/>
<dbReference type="FunFam" id="3.30.2350.10:FF:000014">
    <property type="entry name" value="PUS4p Pseudouridine synthase"/>
    <property type="match status" value="1"/>
</dbReference>
<feature type="region of interest" description="Disordered" evidence="6">
    <location>
        <begin position="225"/>
        <end position="341"/>
    </location>
</feature>